<dbReference type="CDD" id="cd00037">
    <property type="entry name" value="CLECT"/>
    <property type="match status" value="1"/>
</dbReference>
<accession>A0AAV4I1Q0</accession>
<dbReference type="InterPro" id="IPR001304">
    <property type="entry name" value="C-type_lectin-like"/>
</dbReference>
<evidence type="ECO:0000256" key="5">
    <source>
        <dbReference type="SAM" id="SignalP"/>
    </source>
</evidence>
<gene>
    <name evidence="7" type="ORF">ElyMa_004618700</name>
</gene>
<evidence type="ECO:0000256" key="2">
    <source>
        <dbReference type="ARBA" id="ARBA00022525"/>
    </source>
</evidence>
<dbReference type="EMBL" id="BMAT01009255">
    <property type="protein sequence ID" value="GFS02877.1"/>
    <property type="molecule type" value="Genomic_DNA"/>
</dbReference>
<dbReference type="Pfam" id="PF00059">
    <property type="entry name" value="Lectin_C"/>
    <property type="match status" value="1"/>
</dbReference>
<comment type="subcellular location">
    <subcellularLocation>
        <location evidence="1">Secreted</location>
    </subcellularLocation>
</comment>
<dbReference type="Proteomes" id="UP000762676">
    <property type="component" value="Unassembled WGS sequence"/>
</dbReference>
<keyword evidence="4" id="KW-0430">Lectin</keyword>
<dbReference type="GO" id="GO:0005615">
    <property type="term" value="C:extracellular space"/>
    <property type="evidence" value="ECO:0007669"/>
    <property type="project" value="TreeGrafter"/>
</dbReference>
<proteinExistence type="predicted"/>
<feature type="signal peptide" evidence="5">
    <location>
        <begin position="1"/>
        <end position="24"/>
    </location>
</feature>
<dbReference type="SUPFAM" id="SSF56436">
    <property type="entry name" value="C-type lectin-like"/>
    <property type="match status" value="1"/>
</dbReference>
<dbReference type="InterPro" id="IPR051663">
    <property type="entry name" value="CLec_Tetranectin-domain"/>
</dbReference>
<reference evidence="7 8" key="1">
    <citation type="journal article" date="2021" name="Elife">
        <title>Chloroplast acquisition without the gene transfer in kleptoplastic sea slugs, Plakobranchus ocellatus.</title>
        <authorList>
            <person name="Maeda T."/>
            <person name="Takahashi S."/>
            <person name="Yoshida T."/>
            <person name="Shimamura S."/>
            <person name="Takaki Y."/>
            <person name="Nagai Y."/>
            <person name="Toyoda A."/>
            <person name="Suzuki Y."/>
            <person name="Arimoto A."/>
            <person name="Ishii H."/>
            <person name="Satoh N."/>
            <person name="Nishiyama T."/>
            <person name="Hasebe M."/>
            <person name="Maruyama T."/>
            <person name="Minagawa J."/>
            <person name="Obokata J."/>
            <person name="Shigenobu S."/>
        </authorList>
    </citation>
    <scope>NUCLEOTIDE SEQUENCE [LARGE SCALE GENOMIC DNA]</scope>
</reference>
<evidence type="ECO:0000313" key="7">
    <source>
        <dbReference type="EMBL" id="GFS02877.1"/>
    </source>
</evidence>
<protein>
    <submittedName>
        <fullName evidence="7">Collectin-11</fullName>
    </submittedName>
</protein>
<dbReference type="PANTHER" id="PTHR22799:SF1">
    <property type="entry name" value="C-TYPE LECTIN DOMAIN FAMILY 11 MEMBER A"/>
    <property type="match status" value="1"/>
</dbReference>
<dbReference type="PROSITE" id="PS50041">
    <property type="entry name" value="C_TYPE_LECTIN_2"/>
    <property type="match status" value="1"/>
</dbReference>
<dbReference type="SMART" id="SM00034">
    <property type="entry name" value="CLECT"/>
    <property type="match status" value="1"/>
</dbReference>
<feature type="chain" id="PRO_5043562472" evidence="5">
    <location>
        <begin position="25"/>
        <end position="226"/>
    </location>
</feature>
<dbReference type="Gene3D" id="3.10.100.10">
    <property type="entry name" value="Mannose-Binding Protein A, subunit A"/>
    <property type="match status" value="1"/>
</dbReference>
<dbReference type="InterPro" id="IPR016187">
    <property type="entry name" value="CTDL_fold"/>
</dbReference>
<dbReference type="GO" id="GO:0030246">
    <property type="term" value="F:carbohydrate binding"/>
    <property type="evidence" value="ECO:0007669"/>
    <property type="project" value="UniProtKB-KW"/>
</dbReference>
<keyword evidence="3 5" id="KW-0732">Signal</keyword>
<dbReference type="AlphaFoldDB" id="A0AAV4I1Q0"/>
<dbReference type="PANTHER" id="PTHR22799">
    <property type="entry name" value="TETRANECTIN-RELATED"/>
    <property type="match status" value="1"/>
</dbReference>
<dbReference type="InterPro" id="IPR016186">
    <property type="entry name" value="C-type_lectin-like/link_sf"/>
</dbReference>
<evidence type="ECO:0000256" key="3">
    <source>
        <dbReference type="ARBA" id="ARBA00022729"/>
    </source>
</evidence>
<feature type="domain" description="C-type lectin" evidence="6">
    <location>
        <begin position="125"/>
        <end position="225"/>
    </location>
</feature>
<evidence type="ECO:0000313" key="8">
    <source>
        <dbReference type="Proteomes" id="UP000762676"/>
    </source>
</evidence>
<evidence type="ECO:0000256" key="4">
    <source>
        <dbReference type="ARBA" id="ARBA00022734"/>
    </source>
</evidence>
<evidence type="ECO:0000259" key="6">
    <source>
        <dbReference type="PROSITE" id="PS50041"/>
    </source>
</evidence>
<keyword evidence="8" id="KW-1185">Reference proteome</keyword>
<organism evidence="7 8">
    <name type="scientific">Elysia marginata</name>
    <dbReference type="NCBI Taxonomy" id="1093978"/>
    <lineage>
        <taxon>Eukaryota</taxon>
        <taxon>Metazoa</taxon>
        <taxon>Spiralia</taxon>
        <taxon>Lophotrochozoa</taxon>
        <taxon>Mollusca</taxon>
        <taxon>Gastropoda</taxon>
        <taxon>Heterobranchia</taxon>
        <taxon>Euthyneura</taxon>
        <taxon>Panpulmonata</taxon>
        <taxon>Sacoglossa</taxon>
        <taxon>Placobranchoidea</taxon>
        <taxon>Plakobranchidae</taxon>
        <taxon>Elysia</taxon>
    </lineage>
</organism>
<keyword evidence="2" id="KW-0964">Secreted</keyword>
<name>A0AAV4I1Q0_9GAST</name>
<comment type="caution">
    <text evidence="7">The sequence shown here is derived from an EMBL/GenBank/DDBJ whole genome shotgun (WGS) entry which is preliminary data.</text>
</comment>
<dbReference type="GO" id="GO:0008083">
    <property type="term" value="F:growth factor activity"/>
    <property type="evidence" value="ECO:0007669"/>
    <property type="project" value="TreeGrafter"/>
</dbReference>
<sequence>MSEKATVFLFCVAVLVVSLRLGYCNQVYRAPSRQDDLLGSVEDVEWDVQTIAREIKTLQQDVKIVKESVIQNLPQWMTSVNSTLANFIKIFKYIQIVSHFDVVYGSQEKMYFVTKTEAPFDIMVADFFCAVFGGHLAEIKDEGEYKFIVNFLKKVGGDEFLIGGNDINEEGHWVYWHSGKPVEYWHWSNGNPDNYKGIEDCMAINLAIGGFNDVDCKINKKFLCEN</sequence>
<evidence type="ECO:0000256" key="1">
    <source>
        <dbReference type="ARBA" id="ARBA00004613"/>
    </source>
</evidence>